<dbReference type="PANTHER" id="PTHR43668:SF4">
    <property type="entry name" value="ALLANTOINASE"/>
    <property type="match status" value="1"/>
</dbReference>
<comment type="function">
    <text evidence="8">Catalyzes the conversion of allantoin (5-ureidohydantoin) to allantoic acid by hydrolytic cleavage of the five-member hydantoin ring.</text>
</comment>
<evidence type="ECO:0000256" key="5">
    <source>
        <dbReference type="ARBA" id="ARBA00022723"/>
    </source>
</evidence>
<comment type="similarity">
    <text evidence="8">Belongs to the metallo-dependent hydrolases superfamily. Allantoinase family.</text>
</comment>
<dbReference type="InterPro" id="IPR006680">
    <property type="entry name" value="Amidohydro-rel"/>
</dbReference>
<comment type="pathway">
    <text evidence="8">Nitrogen metabolism; (S)-allantoin degradation; allantoate from (S)-allantoin: step 1/1.</text>
</comment>
<comment type="function">
    <text evidence="1">Catalyzes the reversible cyclization of carbamoyl aspartate to dihydroorotate.</text>
</comment>
<feature type="binding site" evidence="8">
    <location>
        <position position="189"/>
    </location>
    <ligand>
        <name>Zn(2+)</name>
        <dbReference type="ChEBI" id="CHEBI:29105"/>
        <label>2</label>
    </ligand>
</feature>
<feature type="domain" description="Amidohydrolase-related" evidence="9">
    <location>
        <begin position="54"/>
        <end position="437"/>
    </location>
</feature>
<feature type="binding site" description="via carbamate group" evidence="8">
    <location>
        <position position="150"/>
    </location>
    <ligand>
        <name>Zn(2+)</name>
        <dbReference type="ChEBI" id="CHEBI:29105"/>
        <label>1</label>
    </ligand>
</feature>
<evidence type="ECO:0000256" key="8">
    <source>
        <dbReference type="HAMAP-Rule" id="MF_01645"/>
    </source>
</evidence>
<comment type="PTM">
    <text evidence="8">Carboxylation allows a single lysine to coordinate two zinc ions.</text>
</comment>
<evidence type="ECO:0000256" key="2">
    <source>
        <dbReference type="ARBA" id="ARBA00010286"/>
    </source>
</evidence>
<dbReference type="EC" id="3.5.2.5" evidence="8"/>
<evidence type="ECO:0000313" key="10">
    <source>
        <dbReference type="EMBL" id="MEK8127609.1"/>
    </source>
</evidence>
<accession>A0ABU9DFF6</accession>
<proteinExistence type="inferred from homology"/>
<keyword evidence="5 8" id="KW-0479">Metal-binding</keyword>
<dbReference type="NCBIfam" id="NF004839">
    <property type="entry name" value="PRK06189.1"/>
    <property type="match status" value="1"/>
</dbReference>
<dbReference type="EMBL" id="JBBPCC010000003">
    <property type="protein sequence ID" value="MEK8127609.1"/>
    <property type="molecule type" value="Genomic_DNA"/>
</dbReference>
<keyword evidence="6 8" id="KW-0378">Hydrolase</keyword>
<feature type="binding site" evidence="8">
    <location>
        <position position="63"/>
    </location>
    <ligand>
        <name>Zn(2+)</name>
        <dbReference type="ChEBI" id="CHEBI:29105"/>
        <label>1</label>
    </ligand>
</feature>
<evidence type="ECO:0000256" key="1">
    <source>
        <dbReference type="ARBA" id="ARBA00002368"/>
    </source>
</evidence>
<dbReference type="InterPro" id="IPR002195">
    <property type="entry name" value="Dihydroorotase_CS"/>
</dbReference>
<keyword evidence="4 8" id="KW-0659">Purine metabolism</keyword>
<reference evidence="10 11" key="1">
    <citation type="submission" date="2024-04" db="EMBL/GenBank/DDBJ databases">
        <title>draft genome sequnece of Paenibacillus filicis.</title>
        <authorList>
            <person name="Kim D.-U."/>
        </authorList>
    </citation>
    <scope>NUCLEOTIDE SEQUENCE [LARGE SCALE GENOMIC DNA]</scope>
    <source>
        <strain evidence="10 11">KACC14197</strain>
    </source>
</reference>
<dbReference type="InterPro" id="IPR050138">
    <property type="entry name" value="DHOase/Allantoinase_Hydrolase"/>
</dbReference>
<organism evidence="10 11">
    <name type="scientific">Paenibacillus filicis</name>
    <dbReference type="NCBI Taxonomy" id="669464"/>
    <lineage>
        <taxon>Bacteria</taxon>
        <taxon>Bacillati</taxon>
        <taxon>Bacillota</taxon>
        <taxon>Bacilli</taxon>
        <taxon>Bacillales</taxon>
        <taxon>Paenibacillaceae</taxon>
        <taxon>Paenibacillus</taxon>
    </lineage>
</organism>
<dbReference type="Gene3D" id="2.30.40.10">
    <property type="entry name" value="Urease, subunit C, domain 1"/>
    <property type="match status" value="1"/>
</dbReference>
<evidence type="ECO:0000313" key="11">
    <source>
        <dbReference type="Proteomes" id="UP001469365"/>
    </source>
</evidence>
<evidence type="ECO:0000256" key="4">
    <source>
        <dbReference type="ARBA" id="ARBA00022631"/>
    </source>
</evidence>
<keyword evidence="11" id="KW-1185">Reference proteome</keyword>
<keyword evidence="7 8" id="KW-0862">Zinc</keyword>
<evidence type="ECO:0000256" key="3">
    <source>
        <dbReference type="ARBA" id="ARBA00011881"/>
    </source>
</evidence>
<comment type="cofactor">
    <cofactor evidence="8">
        <name>Zn(2+)</name>
        <dbReference type="ChEBI" id="CHEBI:29105"/>
    </cofactor>
    <text evidence="8">Binds 2 Zn(2+) ions per subunit.</text>
</comment>
<feature type="binding site" description="via carbamate group" evidence="8">
    <location>
        <position position="150"/>
    </location>
    <ligand>
        <name>Zn(2+)</name>
        <dbReference type="ChEBI" id="CHEBI:29105"/>
        <label>2</label>
    </ligand>
</feature>
<dbReference type="GO" id="GO:0004038">
    <property type="term" value="F:allantoinase activity"/>
    <property type="evidence" value="ECO:0007669"/>
    <property type="project" value="UniProtKB-EC"/>
</dbReference>
<name>A0ABU9DFF6_9BACL</name>
<dbReference type="InterPro" id="IPR017593">
    <property type="entry name" value="Allantoinase"/>
</dbReference>
<feature type="binding site" evidence="8">
    <location>
        <position position="318"/>
    </location>
    <ligand>
        <name>Zn(2+)</name>
        <dbReference type="ChEBI" id="CHEBI:29105"/>
        <label>1</label>
    </ligand>
</feature>
<feature type="binding site" evidence="8">
    <location>
        <position position="65"/>
    </location>
    <ligand>
        <name>Zn(2+)</name>
        <dbReference type="ChEBI" id="CHEBI:29105"/>
        <label>1</label>
    </ligand>
</feature>
<dbReference type="NCBIfam" id="TIGR03178">
    <property type="entry name" value="allantoinase"/>
    <property type="match status" value="1"/>
</dbReference>
<comment type="similarity">
    <text evidence="2">Belongs to the metallo-dependent hydrolases superfamily. DHOase family. Class I DHOase subfamily.</text>
</comment>
<feature type="modified residue" description="N6-carboxylysine" evidence="8">
    <location>
        <position position="150"/>
    </location>
</feature>
<dbReference type="SUPFAM" id="SSF51338">
    <property type="entry name" value="Composite domain of metallo-dependent hydrolases"/>
    <property type="match status" value="1"/>
</dbReference>
<feature type="binding site" evidence="8">
    <location>
        <position position="245"/>
    </location>
    <ligand>
        <name>Zn(2+)</name>
        <dbReference type="ChEBI" id="CHEBI:29105"/>
        <label>2</label>
    </ligand>
</feature>
<dbReference type="HAMAP" id="MF_01645">
    <property type="entry name" value="Hydantoinase"/>
    <property type="match status" value="1"/>
</dbReference>
<gene>
    <name evidence="8" type="primary">allB</name>
    <name evidence="10" type="ORF">WMW72_06730</name>
</gene>
<evidence type="ECO:0000256" key="6">
    <source>
        <dbReference type="ARBA" id="ARBA00022801"/>
    </source>
</evidence>
<dbReference type="Gene3D" id="3.20.20.140">
    <property type="entry name" value="Metal-dependent hydrolases"/>
    <property type="match status" value="1"/>
</dbReference>
<comment type="catalytic activity">
    <reaction evidence="8">
        <text>(S)-allantoin + H2O = allantoate + H(+)</text>
        <dbReference type="Rhea" id="RHEA:17029"/>
        <dbReference type="ChEBI" id="CHEBI:15377"/>
        <dbReference type="ChEBI" id="CHEBI:15378"/>
        <dbReference type="ChEBI" id="CHEBI:15678"/>
        <dbReference type="ChEBI" id="CHEBI:17536"/>
        <dbReference type="EC" id="3.5.2.5"/>
    </reaction>
</comment>
<dbReference type="PANTHER" id="PTHR43668">
    <property type="entry name" value="ALLANTOINASE"/>
    <property type="match status" value="1"/>
</dbReference>
<dbReference type="RefSeq" id="WP_341414667.1">
    <property type="nucleotide sequence ID" value="NZ_JBBPCC010000003.1"/>
</dbReference>
<protein>
    <recommendedName>
        <fullName evidence="8">Allantoinase</fullName>
        <ecNumber evidence="8">3.5.2.5</ecNumber>
    </recommendedName>
    <alternativeName>
        <fullName evidence="8">Allantoin-utilizing enzyme</fullName>
    </alternativeName>
</protein>
<dbReference type="Proteomes" id="UP001469365">
    <property type="component" value="Unassembled WGS sequence"/>
</dbReference>
<evidence type="ECO:0000259" key="9">
    <source>
        <dbReference type="Pfam" id="PF01979"/>
    </source>
</evidence>
<dbReference type="Pfam" id="PF01979">
    <property type="entry name" value="Amidohydro_1"/>
    <property type="match status" value="1"/>
</dbReference>
<evidence type="ECO:0000256" key="7">
    <source>
        <dbReference type="ARBA" id="ARBA00022833"/>
    </source>
</evidence>
<comment type="subunit">
    <text evidence="3 8">Homotetramer.</text>
</comment>
<dbReference type="InterPro" id="IPR011059">
    <property type="entry name" value="Metal-dep_hydrolase_composite"/>
</dbReference>
<sequence>MAESLDVIVRGGRIVLPDEVAVLDIGIKDGKIHALRPSLEPSPSCRVIDAEGQLVLPGTIDVHVHFNEPSLGDWEGFISGSASLAAGGCTTYIDMPLNGRPPTTSVSALNQKAGLAAGGSYVDYAFWGGLVPGNLDALEGLAKAGVAGFKAFMSDPGGDGDDIFREVDDLTLVEGMKRIAALGGILALHAESEPLVAELGSEAKRAGKTGARDYAASRPVLAEVEAVQRALLYGEQTGCALHFVHISSPQAALLIDQAKRRGMDVTLETCPHYLTLTCDELEALGPVAKCAPPLRTEAERQQMWQAVAAGQIDMIASDHSPCPGELKQSGDWFQAWGGISGAQSSMELILDEGYLKRNIPLPFLSRLLSENPARRFGLYPRKGVIKVGADADLAIVGLNSPYTLSEQDLYYRHPHSPYVGRTFNCRVVATLCRGEVVYKLGEGLSPVKRGLLLHPVNTKGGRR</sequence>
<dbReference type="InterPro" id="IPR032466">
    <property type="entry name" value="Metal_Hydrolase"/>
</dbReference>
<comment type="caution">
    <text evidence="10">The sequence shown here is derived from an EMBL/GenBank/DDBJ whole genome shotgun (WGS) entry which is preliminary data.</text>
</comment>
<dbReference type="InterPro" id="IPR047604">
    <property type="entry name" value="Allantoinase_bact"/>
</dbReference>
<dbReference type="SUPFAM" id="SSF51556">
    <property type="entry name" value="Metallo-dependent hydrolases"/>
    <property type="match status" value="1"/>
</dbReference>
<dbReference type="PROSITE" id="PS00482">
    <property type="entry name" value="DIHYDROOROTASE_1"/>
    <property type="match status" value="1"/>
</dbReference>